<dbReference type="OrthoDB" id="3361009at2759"/>
<evidence type="ECO:0000313" key="3">
    <source>
        <dbReference type="Proteomes" id="UP000054007"/>
    </source>
</evidence>
<dbReference type="AlphaFoldDB" id="A0A0D7B013"/>
<feature type="compositionally biased region" description="Polar residues" evidence="1">
    <location>
        <begin position="18"/>
        <end position="29"/>
    </location>
</feature>
<organism evidence="2 3">
    <name type="scientific">Cylindrobasidium torrendii FP15055 ss-10</name>
    <dbReference type="NCBI Taxonomy" id="1314674"/>
    <lineage>
        <taxon>Eukaryota</taxon>
        <taxon>Fungi</taxon>
        <taxon>Dikarya</taxon>
        <taxon>Basidiomycota</taxon>
        <taxon>Agaricomycotina</taxon>
        <taxon>Agaricomycetes</taxon>
        <taxon>Agaricomycetidae</taxon>
        <taxon>Agaricales</taxon>
        <taxon>Marasmiineae</taxon>
        <taxon>Physalacriaceae</taxon>
        <taxon>Cylindrobasidium</taxon>
    </lineage>
</organism>
<accession>A0A0D7B013</accession>
<evidence type="ECO:0000256" key="1">
    <source>
        <dbReference type="SAM" id="MobiDB-lite"/>
    </source>
</evidence>
<sequence>MSEPHPTLPSEVVHPTRTDTAPQQGATQPGSGGAVHQDNVNVVHVPAEKPPFKERVVGAALQTRGTILGKPELKETGQQLFDGDINIQEAREAVKHKKD</sequence>
<reference evidence="2 3" key="1">
    <citation type="journal article" date="2015" name="Fungal Genet. Biol.">
        <title>Evolution of novel wood decay mechanisms in Agaricales revealed by the genome sequences of Fistulina hepatica and Cylindrobasidium torrendii.</title>
        <authorList>
            <person name="Floudas D."/>
            <person name="Held B.W."/>
            <person name="Riley R."/>
            <person name="Nagy L.G."/>
            <person name="Koehler G."/>
            <person name="Ransdell A.S."/>
            <person name="Younus H."/>
            <person name="Chow J."/>
            <person name="Chiniquy J."/>
            <person name="Lipzen A."/>
            <person name="Tritt A."/>
            <person name="Sun H."/>
            <person name="Haridas S."/>
            <person name="LaButti K."/>
            <person name="Ohm R.A."/>
            <person name="Kues U."/>
            <person name="Blanchette R.A."/>
            <person name="Grigoriev I.V."/>
            <person name="Minto R.E."/>
            <person name="Hibbett D.S."/>
        </authorList>
    </citation>
    <scope>NUCLEOTIDE SEQUENCE [LARGE SCALE GENOMIC DNA]</scope>
    <source>
        <strain evidence="2 3">FP15055 ss-10</strain>
    </source>
</reference>
<evidence type="ECO:0000313" key="2">
    <source>
        <dbReference type="EMBL" id="KIY63489.1"/>
    </source>
</evidence>
<gene>
    <name evidence="2" type="ORF">CYLTODRAFT_493865</name>
</gene>
<feature type="region of interest" description="Disordered" evidence="1">
    <location>
        <begin position="1"/>
        <end position="38"/>
    </location>
</feature>
<keyword evidence="3" id="KW-1185">Reference proteome</keyword>
<name>A0A0D7B013_9AGAR</name>
<protein>
    <submittedName>
        <fullName evidence="2">Uncharacterized protein</fullName>
    </submittedName>
</protein>
<dbReference type="EMBL" id="KN880692">
    <property type="protein sequence ID" value="KIY63489.1"/>
    <property type="molecule type" value="Genomic_DNA"/>
</dbReference>
<proteinExistence type="predicted"/>
<dbReference type="Proteomes" id="UP000054007">
    <property type="component" value="Unassembled WGS sequence"/>
</dbReference>